<sequence length="394" mass="44250">MRLFTPAEKQFMQEHLHTDAPSLMLQASRYPDLPVLELVQQLQARQKAATKLPTWTNHPDVVFPMALSVEQSSSETTAAYKASLISGNLLVDLTGGFGIDSYFFSKSFARVVHVEQQQELSEVAAHNFRLLQAANIETAHATAEAFLARFEGKADVIYLDPARRGGREERVHLLQHCEPDVLRLLPILFQKAEVVLLKTSPMLDIDLALQQLQHVNKVWVVALQNECKEVLYQLTSRPAPAAPTITAINLLPGKQAQVLSFSEEEEERATVAYADAGAFVYEPNSAILKAGAYKYLAQAYQLAKLHPNSHLYTSDKLLPDFPGRAFRCLATHRYNKKELLQLLPNKKANITVRNFPESVADIRRKTCIKEGGTAYLFFTTDRHQKPVVLFCEKP</sequence>
<dbReference type="InterPro" id="IPR029063">
    <property type="entry name" value="SAM-dependent_MTases_sf"/>
</dbReference>
<keyword evidence="4" id="KW-1185">Reference proteome</keyword>
<reference evidence="3 4" key="1">
    <citation type="submission" date="2019-08" db="EMBL/GenBank/DDBJ databases">
        <authorList>
            <person name="Shi S."/>
        </authorList>
    </citation>
    <scope>NUCLEOTIDE SEQUENCE [LARGE SCALE GENOMIC DNA]</scope>
    <source>
        <strain evidence="3 4">GY10130</strain>
    </source>
</reference>
<name>A0A5C8IJB0_9BACT</name>
<evidence type="ECO:0000313" key="4">
    <source>
        <dbReference type="Proteomes" id="UP000321926"/>
    </source>
</evidence>
<feature type="domain" description="THUMP-like" evidence="1">
    <location>
        <begin position="323"/>
        <end position="393"/>
    </location>
</feature>
<dbReference type="Gene3D" id="1.10.10.1110">
    <property type="entry name" value="Methyltransferase PG1098, N-terminal domain"/>
    <property type="match status" value="1"/>
</dbReference>
<dbReference type="InterPro" id="IPR054168">
    <property type="entry name" value="PG_1098_Fer"/>
</dbReference>
<dbReference type="SUPFAM" id="SSF53335">
    <property type="entry name" value="S-adenosyl-L-methionine-dependent methyltransferases"/>
    <property type="match status" value="1"/>
</dbReference>
<gene>
    <name evidence="3" type="ORF">FVR03_23565</name>
</gene>
<dbReference type="RefSeq" id="WP_147924228.1">
    <property type="nucleotide sequence ID" value="NZ_VRTY01000175.1"/>
</dbReference>
<accession>A0A5C8IJB0</accession>
<dbReference type="Pfam" id="PF18096">
    <property type="entry name" value="Thump_like"/>
    <property type="match status" value="1"/>
</dbReference>
<dbReference type="Pfam" id="PF22013">
    <property type="entry name" value="PG_1098_Fer"/>
    <property type="match status" value="1"/>
</dbReference>
<dbReference type="CDD" id="cd02440">
    <property type="entry name" value="AdoMet_MTases"/>
    <property type="match status" value="1"/>
</dbReference>
<evidence type="ECO:0000259" key="1">
    <source>
        <dbReference type="Pfam" id="PF18096"/>
    </source>
</evidence>
<dbReference type="InterPro" id="IPR041497">
    <property type="entry name" value="Thump-like"/>
</dbReference>
<comment type="caution">
    <text evidence="3">The sequence shown here is derived from an EMBL/GenBank/DDBJ whole genome shotgun (WGS) entry which is preliminary data.</text>
</comment>
<evidence type="ECO:0000259" key="2">
    <source>
        <dbReference type="Pfam" id="PF22013"/>
    </source>
</evidence>
<evidence type="ECO:0000313" key="3">
    <source>
        <dbReference type="EMBL" id="TXK21142.1"/>
    </source>
</evidence>
<protein>
    <submittedName>
        <fullName evidence="3">Uncharacterized protein</fullName>
    </submittedName>
</protein>
<dbReference type="Gene3D" id="3.40.50.150">
    <property type="entry name" value="Vaccinia Virus protein VP39"/>
    <property type="match status" value="1"/>
</dbReference>
<organism evidence="3 4">
    <name type="scientific">Pontibacter qinzhouensis</name>
    <dbReference type="NCBI Taxonomy" id="2603253"/>
    <lineage>
        <taxon>Bacteria</taxon>
        <taxon>Pseudomonadati</taxon>
        <taxon>Bacteroidota</taxon>
        <taxon>Cytophagia</taxon>
        <taxon>Cytophagales</taxon>
        <taxon>Hymenobacteraceae</taxon>
        <taxon>Pontibacter</taxon>
    </lineage>
</organism>
<proteinExistence type="predicted"/>
<dbReference type="OrthoDB" id="1000417at2"/>
<dbReference type="AlphaFoldDB" id="A0A5C8IJB0"/>
<dbReference type="Proteomes" id="UP000321926">
    <property type="component" value="Unassembled WGS sequence"/>
</dbReference>
<dbReference type="EMBL" id="VRTY01000175">
    <property type="protein sequence ID" value="TXK21142.1"/>
    <property type="molecule type" value="Genomic_DNA"/>
</dbReference>
<feature type="domain" description="PG-1098 ferredoxin-like" evidence="2">
    <location>
        <begin position="279"/>
        <end position="322"/>
    </location>
</feature>